<dbReference type="InterPro" id="IPR010441">
    <property type="entry name" value="CH_2"/>
</dbReference>
<reference evidence="7 8" key="1">
    <citation type="journal article" date="2008" name="Nature">
        <title>Genome analysis of the platypus reveals unique signatures of evolution.</title>
        <authorList>
            <person name="Warren W.C."/>
            <person name="Hillier L.W."/>
            <person name="Marshall Graves J.A."/>
            <person name="Birney E."/>
            <person name="Ponting C.P."/>
            <person name="Grutzner F."/>
            <person name="Belov K."/>
            <person name="Miller W."/>
            <person name="Clarke L."/>
            <person name="Chinwalla A.T."/>
            <person name="Yang S.P."/>
            <person name="Heger A."/>
            <person name="Locke D.P."/>
            <person name="Miethke P."/>
            <person name="Waters P.D."/>
            <person name="Veyrunes F."/>
            <person name="Fulton L."/>
            <person name="Fulton B."/>
            <person name="Graves T."/>
            <person name="Wallis J."/>
            <person name="Puente X.S."/>
            <person name="Lopez-Otin C."/>
            <person name="Ordonez G.R."/>
            <person name="Eichler E.E."/>
            <person name="Chen L."/>
            <person name="Cheng Z."/>
            <person name="Deakin J.E."/>
            <person name="Alsop A."/>
            <person name="Thompson K."/>
            <person name="Kirby P."/>
            <person name="Papenfuss A.T."/>
            <person name="Wakefield M.J."/>
            <person name="Olender T."/>
            <person name="Lancet D."/>
            <person name="Huttley G.A."/>
            <person name="Smit A.F."/>
            <person name="Pask A."/>
            <person name="Temple-Smith P."/>
            <person name="Batzer M.A."/>
            <person name="Walker J.A."/>
            <person name="Konkel M.K."/>
            <person name="Harris R.S."/>
            <person name="Whittington C.M."/>
            <person name="Wong E.S."/>
            <person name="Gemmell N.J."/>
            <person name="Buschiazzo E."/>
            <person name="Vargas Jentzsch I.M."/>
            <person name="Merkel A."/>
            <person name="Schmitz J."/>
            <person name="Zemann A."/>
            <person name="Churakov G."/>
            <person name="Kriegs J.O."/>
            <person name="Brosius J."/>
            <person name="Murchison E.P."/>
            <person name="Sachidanandam R."/>
            <person name="Smith C."/>
            <person name="Hannon G.J."/>
            <person name="Tsend-Ayush E."/>
            <person name="McMillan D."/>
            <person name="Attenborough R."/>
            <person name="Rens W."/>
            <person name="Ferguson-Smith M."/>
            <person name="Lefevre C.M."/>
            <person name="Sharp J.A."/>
            <person name="Nicholas K.R."/>
            <person name="Ray D.A."/>
            <person name="Kube M."/>
            <person name="Reinhardt R."/>
            <person name="Pringle T.H."/>
            <person name="Taylor J."/>
            <person name="Jones R.C."/>
            <person name="Nixon B."/>
            <person name="Dacheux J.L."/>
            <person name="Niwa H."/>
            <person name="Sekita Y."/>
            <person name="Huang X."/>
            <person name="Stark A."/>
            <person name="Kheradpour P."/>
            <person name="Kellis M."/>
            <person name="Flicek P."/>
            <person name="Chen Y."/>
            <person name="Webber C."/>
            <person name="Hardison R."/>
            <person name="Nelson J."/>
            <person name="Hallsworth-Pepin K."/>
            <person name="Delehaunty K."/>
            <person name="Markovic C."/>
            <person name="Minx P."/>
            <person name="Feng Y."/>
            <person name="Kremitzki C."/>
            <person name="Mitreva M."/>
            <person name="Glasscock J."/>
            <person name="Wylie T."/>
            <person name="Wohldmann P."/>
            <person name="Thiru P."/>
            <person name="Nhan M.N."/>
            <person name="Pohl C.S."/>
            <person name="Smith S.M."/>
            <person name="Hou S."/>
            <person name="Nefedov M."/>
            <person name="de Jong P.J."/>
            <person name="Renfree M.B."/>
            <person name="Mardis E.R."/>
            <person name="Wilson R.K."/>
        </authorList>
    </citation>
    <scope>NUCLEOTIDE SEQUENCE [LARGE SCALE GENOMIC DNA]</scope>
    <source>
        <strain evidence="7 8">Glennie</strain>
    </source>
</reference>
<evidence type="ECO:0000256" key="3">
    <source>
        <dbReference type="ARBA" id="ARBA00058372"/>
    </source>
</evidence>
<evidence type="ECO:0000256" key="4">
    <source>
        <dbReference type="ARBA" id="ARBA00071322"/>
    </source>
</evidence>
<comment type="subcellular location">
    <subcellularLocation>
        <location evidence="1">Nucleus</location>
    </subcellularLocation>
</comment>
<protein>
    <recommendedName>
        <fullName evidence="4">Spermatogenesis-associated protein 4</fullName>
    </recommendedName>
</protein>
<evidence type="ECO:0000259" key="6">
    <source>
        <dbReference type="PROSITE" id="PS50021"/>
    </source>
</evidence>
<dbReference type="Proteomes" id="UP000002279">
    <property type="component" value="Chromosome 12"/>
</dbReference>
<keyword evidence="2" id="KW-0539">Nucleus</keyword>
<dbReference type="GeneTree" id="ENSGT00910000144159"/>
<reference evidence="7" key="3">
    <citation type="submission" date="2025-09" db="UniProtKB">
        <authorList>
            <consortium name="Ensembl"/>
        </authorList>
    </citation>
    <scope>IDENTIFICATION</scope>
    <source>
        <strain evidence="7">Glennie</strain>
    </source>
</reference>
<dbReference type="GO" id="GO:0008017">
    <property type="term" value="F:microtubule binding"/>
    <property type="evidence" value="ECO:0000318"/>
    <property type="project" value="GO_Central"/>
</dbReference>
<feature type="compositionally biased region" description="Basic and acidic residues" evidence="5">
    <location>
        <begin position="48"/>
        <end position="100"/>
    </location>
</feature>
<feature type="compositionally biased region" description="Pro residues" evidence="5">
    <location>
        <begin position="185"/>
        <end position="196"/>
    </location>
</feature>
<dbReference type="AlphaFoldDB" id="A0A6I8MXF6"/>
<comment type="function">
    <text evidence="3">May play a role in apoptosis regulation.</text>
</comment>
<reference evidence="7" key="2">
    <citation type="submission" date="2025-08" db="UniProtKB">
        <authorList>
            <consortium name="Ensembl"/>
        </authorList>
    </citation>
    <scope>IDENTIFICATION</scope>
    <source>
        <strain evidence="7">Glennie</strain>
    </source>
</reference>
<feature type="compositionally biased region" description="Basic and acidic residues" evidence="5">
    <location>
        <begin position="1"/>
        <end position="40"/>
    </location>
</feature>
<organism evidence="7 8">
    <name type="scientific">Ornithorhynchus anatinus</name>
    <name type="common">Duckbill platypus</name>
    <dbReference type="NCBI Taxonomy" id="9258"/>
    <lineage>
        <taxon>Eukaryota</taxon>
        <taxon>Metazoa</taxon>
        <taxon>Chordata</taxon>
        <taxon>Craniata</taxon>
        <taxon>Vertebrata</taxon>
        <taxon>Euteleostomi</taxon>
        <taxon>Mammalia</taxon>
        <taxon>Monotremata</taxon>
        <taxon>Ornithorhynchidae</taxon>
        <taxon>Ornithorhynchus</taxon>
    </lineage>
</organism>
<dbReference type="PANTHER" id="PTHR12509">
    <property type="entry name" value="SPERMATOGENESIS-ASSOCIATED 4-RELATED"/>
    <property type="match status" value="1"/>
</dbReference>
<dbReference type="Bgee" id="ENSOANG00000045846">
    <property type="expression patterns" value="Expressed in testis and 5 other cell types or tissues"/>
</dbReference>
<dbReference type="InterPro" id="IPR001715">
    <property type="entry name" value="CH_dom"/>
</dbReference>
<dbReference type="OMA" id="LEKWPPQ"/>
<dbReference type="Gene3D" id="1.10.418.10">
    <property type="entry name" value="Calponin-like domain"/>
    <property type="match status" value="1"/>
</dbReference>
<gene>
    <name evidence="7" type="primary">SPATA4</name>
</gene>
<name>A0A6I8MXF6_ORNAN</name>
<dbReference type="FunCoup" id="A0A6I8MXF6">
    <property type="interactions" value="10"/>
</dbReference>
<feature type="region of interest" description="Disordered" evidence="5">
    <location>
        <begin position="1"/>
        <end position="132"/>
    </location>
</feature>
<evidence type="ECO:0000256" key="5">
    <source>
        <dbReference type="SAM" id="MobiDB-lite"/>
    </source>
</evidence>
<feature type="domain" description="Calponin-homology (CH)" evidence="6">
    <location>
        <begin position="206"/>
        <end position="312"/>
    </location>
</feature>
<dbReference type="Ensembl" id="ENSOANT00000056724.1">
    <property type="protein sequence ID" value="ENSOANP00000033413.1"/>
    <property type="gene ID" value="ENSOANG00000045846.1"/>
</dbReference>
<proteinExistence type="predicted"/>
<sequence>MGRTKGKGEREEGRGGQSGRERERRDGVEREEGKREEGGGRGRGRREGRRDEEDGGKGKERGGRGRREGKRDGEEGKGGRGSERRGRDGEERGKGRERGGMGRRKREGGREAKVPSRAGARSRCPPPSLLPPPRVKVVVLLLLRLFLVAMETADAARLPPTASSAPPPPPPPSAGAGAGARGKLPPVPPPGPPPGPLTYRQPPRRSPPARALLRWLQSLQLSFCPRHVHRDFSNGFLIAEILNFYYPEDLRMSGFENGTSLQTKLSNWAQLEKFFARKHLKLSKELIDGTLHCKPGASEILIQEVYTVLTGKRIKTLQEDEADFTDRAYQITLPLVAQATASKAIKNNIKSTELLTNPSISVIAQKTNAILNMHMLRRQFNREQNPKRYDMKPTLGELAVRHAPVQSEPYNDKEVNVARKKCAPAPGLPEVRGEVKYTEIKVKQAKRLPNQQFSCFPTRSLEKWPPQGN</sequence>
<dbReference type="InParanoid" id="A0A6I8MXF6"/>
<dbReference type="PROSITE" id="PS50021">
    <property type="entry name" value="CH"/>
    <property type="match status" value="1"/>
</dbReference>
<dbReference type="GO" id="GO:0005930">
    <property type="term" value="C:axoneme"/>
    <property type="evidence" value="ECO:0000318"/>
    <property type="project" value="GO_Central"/>
</dbReference>
<dbReference type="PANTHER" id="PTHR12509:SF8">
    <property type="entry name" value="SPERMATOGENESIS-ASSOCIATED PROTEIN 4"/>
    <property type="match status" value="1"/>
</dbReference>
<evidence type="ECO:0000256" key="1">
    <source>
        <dbReference type="ARBA" id="ARBA00004123"/>
    </source>
</evidence>
<feature type="region of interest" description="Disordered" evidence="5">
    <location>
        <begin position="158"/>
        <end position="206"/>
    </location>
</feature>
<dbReference type="Pfam" id="PF06294">
    <property type="entry name" value="CH_2"/>
    <property type="match status" value="1"/>
</dbReference>
<dbReference type="SUPFAM" id="SSF47576">
    <property type="entry name" value="Calponin-homology domain, CH-domain"/>
    <property type="match status" value="1"/>
</dbReference>
<dbReference type="GO" id="GO:0051493">
    <property type="term" value="P:regulation of cytoskeleton organization"/>
    <property type="evidence" value="ECO:0000318"/>
    <property type="project" value="GO_Central"/>
</dbReference>
<dbReference type="FunFam" id="1.10.418.10:FF:000061">
    <property type="entry name" value="Spermatogenesis associated 4"/>
    <property type="match status" value="1"/>
</dbReference>
<evidence type="ECO:0000313" key="7">
    <source>
        <dbReference type="Ensembl" id="ENSOANP00000033413.1"/>
    </source>
</evidence>
<keyword evidence="8" id="KW-1185">Reference proteome</keyword>
<evidence type="ECO:0000313" key="8">
    <source>
        <dbReference type="Proteomes" id="UP000002279"/>
    </source>
</evidence>
<dbReference type="InterPro" id="IPR052111">
    <property type="entry name" value="Spermatogenesis_Ciliary_MAP"/>
</dbReference>
<dbReference type="GO" id="GO:0005634">
    <property type="term" value="C:nucleus"/>
    <property type="evidence" value="ECO:0007669"/>
    <property type="project" value="UniProtKB-SubCell"/>
</dbReference>
<evidence type="ECO:0000256" key="2">
    <source>
        <dbReference type="ARBA" id="ARBA00023242"/>
    </source>
</evidence>
<accession>A0A6I8MXF6</accession>
<dbReference type="InterPro" id="IPR036872">
    <property type="entry name" value="CH_dom_sf"/>
</dbReference>